<dbReference type="AlphaFoldDB" id="A0A1D6FZ24"/>
<accession>A0A1D6FZ24</accession>
<evidence type="ECO:0000313" key="1">
    <source>
        <dbReference type="EMBL" id="AQK96574.1"/>
    </source>
</evidence>
<dbReference type="InParanoid" id="A0A1D6FZ24"/>
<reference evidence="1" key="1">
    <citation type="submission" date="2015-12" db="EMBL/GenBank/DDBJ databases">
        <title>Update maize B73 reference genome by single molecule sequencing technologies.</title>
        <authorList>
            <consortium name="Maize Genome Sequencing Project"/>
            <person name="Ware D."/>
        </authorList>
    </citation>
    <scope>NUCLEOTIDE SEQUENCE</scope>
    <source>
        <tissue evidence="1">Seedling</tissue>
    </source>
</reference>
<dbReference type="EMBL" id="CM000784">
    <property type="protein sequence ID" value="AQK96574.1"/>
    <property type="molecule type" value="Genomic_DNA"/>
</dbReference>
<protein>
    <submittedName>
        <fullName evidence="1">Uncharacterized protein</fullName>
    </submittedName>
</protein>
<organism evidence="1">
    <name type="scientific">Zea mays</name>
    <name type="common">Maize</name>
    <dbReference type="NCBI Taxonomy" id="4577"/>
    <lineage>
        <taxon>Eukaryota</taxon>
        <taxon>Viridiplantae</taxon>
        <taxon>Streptophyta</taxon>
        <taxon>Embryophyta</taxon>
        <taxon>Tracheophyta</taxon>
        <taxon>Spermatophyta</taxon>
        <taxon>Magnoliopsida</taxon>
        <taxon>Liliopsida</taxon>
        <taxon>Poales</taxon>
        <taxon>Poaceae</taxon>
        <taxon>PACMAD clade</taxon>
        <taxon>Panicoideae</taxon>
        <taxon>Andropogonodae</taxon>
        <taxon>Andropogoneae</taxon>
        <taxon>Tripsacinae</taxon>
        <taxon>Zea</taxon>
    </lineage>
</organism>
<sequence length="63" mass="6871">MRCGSDRYQPALAPTLHVAGRVLLTPFFGGAERTTTESEPPAGVLPTSSGVRRCRWARATTRR</sequence>
<name>A0A1D6FZ24_MAIZE</name>
<proteinExistence type="predicted"/>
<gene>
    <name evidence="1" type="ORF">ZEAMMB73_Zm00001d011346</name>
</gene>